<dbReference type="Pfam" id="PF03830">
    <property type="entry name" value="PTSIIB_sorb"/>
    <property type="match status" value="1"/>
</dbReference>
<organism evidence="9 10">
    <name type="scientific">Sharpea azabuensis</name>
    <dbReference type="NCBI Taxonomy" id="322505"/>
    <lineage>
        <taxon>Bacteria</taxon>
        <taxon>Bacillati</taxon>
        <taxon>Bacillota</taxon>
        <taxon>Erysipelotrichia</taxon>
        <taxon>Erysipelotrichales</taxon>
        <taxon>Coprobacillaceae</taxon>
        <taxon>Sharpea</taxon>
    </lineage>
</organism>
<protein>
    <submittedName>
        <fullName evidence="9">PTS system, mannose-specific IIB component</fullName>
    </submittedName>
</protein>
<dbReference type="GeneID" id="54119309"/>
<dbReference type="GO" id="GO:0009401">
    <property type="term" value="P:phosphoenolpyruvate-dependent sugar phosphotransferase system"/>
    <property type="evidence" value="ECO:0007669"/>
    <property type="project" value="UniProtKB-KW"/>
</dbReference>
<gene>
    <name evidence="9" type="ORF">SAMN04487834_11154</name>
</gene>
<evidence type="ECO:0000256" key="7">
    <source>
        <dbReference type="ARBA" id="ARBA00022777"/>
    </source>
</evidence>
<comment type="subcellular location">
    <subcellularLocation>
        <location evidence="1">Cytoplasm</location>
    </subcellularLocation>
</comment>
<dbReference type="PROSITE" id="PS51101">
    <property type="entry name" value="PTS_EIIB_TYPE_4"/>
    <property type="match status" value="1"/>
</dbReference>
<dbReference type="OrthoDB" id="9788818at2"/>
<sequence>MLVGLRVDHRLLHGQVAFSWTSALGADCILIANTAVTNDNLRKTAIKMAKPAGTKLVIKNIEDSIKALNSGVTDKYKLFIIVESVKDAYELMTKADIHSVTLGGTKATNETKNISKAVNLTDEEISLVKELIERGDEVEIRMVPTDKKMLAKNVL</sequence>
<dbReference type="InterPro" id="IPR004720">
    <property type="entry name" value="PTS_IIB_sorbose-sp"/>
</dbReference>
<dbReference type="EMBL" id="FNYK01000115">
    <property type="protein sequence ID" value="SEJ34030.1"/>
    <property type="molecule type" value="Genomic_DNA"/>
</dbReference>
<evidence type="ECO:0000256" key="5">
    <source>
        <dbReference type="ARBA" id="ARBA00022679"/>
    </source>
</evidence>
<dbReference type="AlphaFoldDB" id="A0A1H6YA63"/>
<dbReference type="GO" id="GO:0016301">
    <property type="term" value="F:kinase activity"/>
    <property type="evidence" value="ECO:0007669"/>
    <property type="project" value="UniProtKB-KW"/>
</dbReference>
<evidence type="ECO:0000259" key="8">
    <source>
        <dbReference type="PROSITE" id="PS51101"/>
    </source>
</evidence>
<keyword evidence="10" id="KW-1185">Reference proteome</keyword>
<keyword evidence="4" id="KW-0762">Sugar transport</keyword>
<dbReference type="GO" id="GO:0005737">
    <property type="term" value="C:cytoplasm"/>
    <property type="evidence" value="ECO:0007669"/>
    <property type="project" value="UniProtKB-SubCell"/>
</dbReference>
<reference evidence="10" key="1">
    <citation type="submission" date="2016-10" db="EMBL/GenBank/DDBJ databases">
        <authorList>
            <person name="Varghese N."/>
        </authorList>
    </citation>
    <scope>NUCLEOTIDE SEQUENCE [LARGE SCALE GENOMIC DNA]</scope>
    <source>
        <strain evidence="10">DSM 20406</strain>
    </source>
</reference>
<name>A0A1H6YA63_9FIRM</name>
<dbReference type="STRING" id="322505.SAMN04487836_10467"/>
<evidence type="ECO:0000313" key="10">
    <source>
        <dbReference type="Proteomes" id="UP000183028"/>
    </source>
</evidence>
<keyword evidence="3" id="KW-0963">Cytoplasm</keyword>
<evidence type="ECO:0000256" key="3">
    <source>
        <dbReference type="ARBA" id="ARBA00022490"/>
    </source>
</evidence>
<dbReference type="GO" id="GO:0008982">
    <property type="term" value="F:protein-N(PI)-phosphohistidine-sugar phosphotransferase activity"/>
    <property type="evidence" value="ECO:0007669"/>
    <property type="project" value="InterPro"/>
</dbReference>
<dbReference type="SUPFAM" id="SSF52728">
    <property type="entry name" value="PTS IIb component"/>
    <property type="match status" value="1"/>
</dbReference>
<proteinExistence type="predicted"/>
<dbReference type="eggNOG" id="COG3444">
    <property type="taxonomic scope" value="Bacteria"/>
</dbReference>
<dbReference type="Gene3D" id="3.40.35.10">
    <property type="entry name" value="Phosphotransferase system, sorbose subfamily IIB component"/>
    <property type="match status" value="1"/>
</dbReference>
<keyword evidence="6" id="KW-0598">Phosphotransferase system</keyword>
<dbReference type="RefSeq" id="WP_033161903.1">
    <property type="nucleotide sequence ID" value="NZ_CACVPP010000002.1"/>
</dbReference>
<evidence type="ECO:0000256" key="2">
    <source>
        <dbReference type="ARBA" id="ARBA00022448"/>
    </source>
</evidence>
<keyword evidence="5" id="KW-0808">Transferase</keyword>
<evidence type="ECO:0000256" key="4">
    <source>
        <dbReference type="ARBA" id="ARBA00022597"/>
    </source>
</evidence>
<dbReference type="Proteomes" id="UP000183028">
    <property type="component" value="Unassembled WGS sequence"/>
</dbReference>
<evidence type="ECO:0000313" key="9">
    <source>
        <dbReference type="EMBL" id="SEJ34030.1"/>
    </source>
</evidence>
<feature type="domain" description="PTS EIIB type-4" evidence="8">
    <location>
        <begin position="1"/>
        <end position="155"/>
    </location>
</feature>
<accession>A0A1H6YA63</accession>
<keyword evidence="2" id="KW-0813">Transport</keyword>
<evidence type="ECO:0000256" key="6">
    <source>
        <dbReference type="ARBA" id="ARBA00022683"/>
    </source>
</evidence>
<evidence type="ECO:0000256" key="1">
    <source>
        <dbReference type="ARBA" id="ARBA00004496"/>
    </source>
</evidence>
<keyword evidence="7" id="KW-0418">Kinase</keyword>
<dbReference type="InterPro" id="IPR036667">
    <property type="entry name" value="PTS_IIB_sorbose-sp_sf"/>
</dbReference>